<organism evidence="1 2">
    <name type="scientific">Sphagnum jensenii</name>
    <dbReference type="NCBI Taxonomy" id="128206"/>
    <lineage>
        <taxon>Eukaryota</taxon>
        <taxon>Viridiplantae</taxon>
        <taxon>Streptophyta</taxon>
        <taxon>Embryophyta</taxon>
        <taxon>Bryophyta</taxon>
        <taxon>Sphagnophytina</taxon>
        <taxon>Sphagnopsida</taxon>
        <taxon>Sphagnales</taxon>
        <taxon>Sphagnaceae</taxon>
        <taxon>Sphagnum</taxon>
    </lineage>
</organism>
<evidence type="ECO:0000313" key="2">
    <source>
        <dbReference type="Proteomes" id="UP001497444"/>
    </source>
</evidence>
<evidence type="ECO:0000313" key="1">
    <source>
        <dbReference type="EMBL" id="CAK9278425.1"/>
    </source>
</evidence>
<reference evidence="1" key="1">
    <citation type="submission" date="2024-02" db="EMBL/GenBank/DDBJ databases">
        <authorList>
            <consortium name="ELIXIR-Norway"/>
            <consortium name="Elixir Norway"/>
        </authorList>
    </citation>
    <scope>NUCLEOTIDE SEQUENCE</scope>
</reference>
<name>A0ABP0XLE0_9BRYO</name>
<accession>A0ABP0XLE0</accession>
<gene>
    <name evidence="1" type="ORF">CSSPJE1EN1_LOCUS23903</name>
</gene>
<proteinExistence type="predicted"/>
<dbReference type="Proteomes" id="UP001497444">
    <property type="component" value="Chromosome 9"/>
</dbReference>
<protein>
    <submittedName>
        <fullName evidence="1">Uncharacterized protein</fullName>
    </submittedName>
</protein>
<keyword evidence="2" id="KW-1185">Reference proteome</keyword>
<sequence>MATTKTTTVVKSNAMTIRKLSRSCSHIQLQLRRRDTELEDHTNYNTTTTTTTPTHSYISLADVMGAKLPTPELVRGQQSSSACHCLSSRTQSLQDIHNVHMKHPLVEKAARYYLATATNFDLHQHGPSSMLFSSSGLSSFFRIVLFFPFQHTQFQFHSFFGGAQAWIKQQLYITRN</sequence>
<dbReference type="EMBL" id="OZ020104">
    <property type="protein sequence ID" value="CAK9278425.1"/>
    <property type="molecule type" value="Genomic_DNA"/>
</dbReference>